<keyword evidence="5" id="KW-0653">Protein transport</keyword>
<name>A0A1U8BPA6_NELNU</name>
<gene>
    <name evidence="8" type="primary">LOC104613276</name>
</gene>
<keyword evidence="3" id="KW-0813">Transport</keyword>
<evidence type="ECO:0000256" key="1">
    <source>
        <dbReference type="ARBA" id="ARBA00004177"/>
    </source>
</evidence>
<dbReference type="InterPro" id="IPR052070">
    <property type="entry name" value="ESCRT-I_UEV_domain"/>
</dbReference>
<keyword evidence="7" id="KW-1185">Reference proteome</keyword>
<dbReference type="Proteomes" id="UP000189703">
    <property type="component" value="Unplaced"/>
</dbReference>
<dbReference type="SUPFAM" id="SSF140111">
    <property type="entry name" value="Endosomal sorting complex assembly domain"/>
    <property type="match status" value="1"/>
</dbReference>
<evidence type="ECO:0000313" key="7">
    <source>
        <dbReference type="Proteomes" id="UP000189703"/>
    </source>
</evidence>
<evidence type="ECO:0000256" key="5">
    <source>
        <dbReference type="ARBA" id="ARBA00022927"/>
    </source>
</evidence>
<evidence type="ECO:0000256" key="3">
    <source>
        <dbReference type="ARBA" id="ARBA00022448"/>
    </source>
</evidence>
<dbReference type="InterPro" id="IPR017916">
    <property type="entry name" value="SB_dom"/>
</dbReference>
<sequence>MAPPASTKIIDSAFSRSSPYALSYTNPEQKWLIREHLLSLLHDFPTLSPSADTFFHDDGNIVYILNASGHLPISSATPPVPLTIWLHQDYPFSPPIVFLSPTPTTPLLPLHPFVHPSGLTTSPYLNTWRYPHSNLSDLAHNLVCLFSHHHPFFSPSASSSAATCRFTHPALASKVEAIDGLFGAILCDMLDLGAKADDDIHELMALQAELLARADIITTMLLGLEHERTTLIRRVKKLTEESDILINWLKVNGSNAVVATSEDDMEAFEAADEESRSLLDSVAADLAIEDCIYELDRAVERGVITFHQYIKQVRALAREQFFYRLQG</sequence>
<dbReference type="PANTHER" id="PTHR23306:SF21">
    <property type="entry name" value="UBIQUITIN-CONJUGATING ENZYME_RWD-LIKE PROTEIN"/>
    <property type="match status" value="1"/>
</dbReference>
<keyword evidence="6" id="KW-0175">Coiled coil</keyword>
<dbReference type="Gene3D" id="6.10.140.820">
    <property type="match status" value="1"/>
</dbReference>
<dbReference type="GO" id="GO:0043130">
    <property type="term" value="F:ubiquitin binding"/>
    <property type="evidence" value="ECO:0000318"/>
    <property type="project" value="GO_Central"/>
</dbReference>
<dbReference type="PANTHER" id="PTHR23306">
    <property type="entry name" value="TUMOR SUSCEPTIBILITY GENE 101 PROTEIN-RELATED"/>
    <property type="match status" value="1"/>
</dbReference>
<dbReference type="InterPro" id="IPR037202">
    <property type="entry name" value="ESCRT_assembly_dom"/>
</dbReference>
<accession>A0A1U8BPA6</accession>
<dbReference type="KEGG" id="nnu:104613276"/>
<evidence type="ECO:0000313" key="8">
    <source>
        <dbReference type="RefSeq" id="XP_010279323.1"/>
    </source>
</evidence>
<dbReference type="eggNOG" id="KOG2391">
    <property type="taxonomic scope" value="Eukaryota"/>
</dbReference>
<dbReference type="FunCoup" id="A0A1U8BPA6">
    <property type="interactions" value="135"/>
</dbReference>
<dbReference type="GeneID" id="104613276"/>
<comment type="subcellular location">
    <subcellularLocation>
        <location evidence="1">Endosome</location>
    </subcellularLocation>
</comment>
<comment type="similarity">
    <text evidence="2">Belongs to the ubiquitin-conjugating enzyme family. UEV subfamily.</text>
</comment>
<dbReference type="OrthoDB" id="306304at2759"/>
<proteinExistence type="inferred from homology"/>
<organism evidence="7 8">
    <name type="scientific">Nelumbo nucifera</name>
    <name type="common">Sacred lotus</name>
    <dbReference type="NCBI Taxonomy" id="4432"/>
    <lineage>
        <taxon>Eukaryota</taxon>
        <taxon>Viridiplantae</taxon>
        <taxon>Streptophyta</taxon>
        <taxon>Embryophyta</taxon>
        <taxon>Tracheophyta</taxon>
        <taxon>Spermatophyta</taxon>
        <taxon>Magnoliopsida</taxon>
        <taxon>Proteales</taxon>
        <taxon>Nelumbonaceae</taxon>
        <taxon>Nelumbo</taxon>
    </lineage>
</organism>
<protein>
    <submittedName>
        <fullName evidence="8">Protein ELC-like</fullName>
    </submittedName>
</protein>
<dbReference type="OMA" id="WIHESYP"/>
<dbReference type="InterPro" id="IPR008883">
    <property type="entry name" value="UEV_N"/>
</dbReference>
<dbReference type="GO" id="GO:0015031">
    <property type="term" value="P:protein transport"/>
    <property type="evidence" value="ECO:0007669"/>
    <property type="project" value="UniProtKB-UniRule"/>
</dbReference>
<keyword evidence="4" id="KW-0967">Endosome</keyword>
<dbReference type="GO" id="GO:0008333">
    <property type="term" value="P:endosome to lysosome transport"/>
    <property type="evidence" value="ECO:0000318"/>
    <property type="project" value="GO_Central"/>
</dbReference>
<dbReference type="STRING" id="4432.A0A1U8BPA6"/>
<dbReference type="PROSITE" id="PS51312">
    <property type="entry name" value="SB"/>
    <property type="match status" value="1"/>
</dbReference>
<evidence type="ECO:0000256" key="6">
    <source>
        <dbReference type="ARBA" id="ARBA00023054"/>
    </source>
</evidence>
<evidence type="ECO:0000256" key="2">
    <source>
        <dbReference type="ARBA" id="ARBA00009594"/>
    </source>
</evidence>
<dbReference type="GO" id="GO:0000813">
    <property type="term" value="C:ESCRT I complex"/>
    <property type="evidence" value="ECO:0000318"/>
    <property type="project" value="GO_Central"/>
</dbReference>
<dbReference type="RefSeq" id="XP_010279323.1">
    <property type="nucleotide sequence ID" value="XM_010281021.1"/>
</dbReference>
<dbReference type="Gene3D" id="3.10.110.10">
    <property type="entry name" value="Ubiquitin Conjugating Enzyme"/>
    <property type="match status" value="1"/>
</dbReference>
<reference evidence="8" key="1">
    <citation type="submission" date="2025-08" db="UniProtKB">
        <authorList>
            <consortium name="RefSeq"/>
        </authorList>
    </citation>
    <scope>IDENTIFICATION</scope>
</reference>
<evidence type="ECO:0000256" key="4">
    <source>
        <dbReference type="ARBA" id="ARBA00022753"/>
    </source>
</evidence>
<dbReference type="Pfam" id="PF05743">
    <property type="entry name" value="UEV"/>
    <property type="match status" value="1"/>
</dbReference>
<dbReference type="Pfam" id="PF09454">
    <property type="entry name" value="Vps23_core"/>
    <property type="match status" value="1"/>
</dbReference>
<dbReference type="SUPFAM" id="SSF54495">
    <property type="entry name" value="UBC-like"/>
    <property type="match status" value="1"/>
</dbReference>
<dbReference type="PROSITE" id="PS51322">
    <property type="entry name" value="UEV"/>
    <property type="match status" value="1"/>
</dbReference>
<dbReference type="InterPro" id="IPR016135">
    <property type="entry name" value="UBQ-conjugating_enzyme/RWD"/>
</dbReference>
<dbReference type="AlphaFoldDB" id="A0A1U8BPA6"/>
<dbReference type="CDD" id="cd11685">
    <property type="entry name" value="UEV_TSG101-like"/>
    <property type="match status" value="1"/>
</dbReference>